<dbReference type="PANTHER" id="PTHR34583:SF2">
    <property type="entry name" value="ANTIPORTER SUBUNIT MNHC2-RELATED"/>
    <property type="match status" value="1"/>
</dbReference>
<keyword evidence="6 8" id="KW-0472">Membrane</keyword>
<comment type="subcellular location">
    <subcellularLocation>
        <location evidence="1">Cell membrane</location>
        <topology evidence="1">Multi-pass membrane protein</topology>
    </subcellularLocation>
</comment>
<dbReference type="AlphaFoldDB" id="A0A7Y3RNQ0"/>
<reference evidence="9 10" key="1">
    <citation type="submission" date="2020-05" db="EMBL/GenBank/DDBJ databases">
        <title>Parvularcula mediterraneae sp. nov., isolated from polypropylene straw from shallow seawater of the seashore of Laganas in Zakynthos island, Greece.</title>
        <authorList>
            <person name="Szabo I."/>
            <person name="Al-Omari J."/>
            <person name="Rado J."/>
            <person name="Szerdahelyi G.S."/>
        </authorList>
    </citation>
    <scope>NUCLEOTIDE SEQUENCE [LARGE SCALE GENOMIC DNA]</scope>
    <source>
        <strain evidence="9 10">ZS-1/3</strain>
    </source>
</reference>
<dbReference type="Proteomes" id="UP000536835">
    <property type="component" value="Unassembled WGS sequence"/>
</dbReference>
<feature type="transmembrane region" description="Helical" evidence="8">
    <location>
        <begin position="46"/>
        <end position="64"/>
    </location>
</feature>
<dbReference type="EMBL" id="JABFCX010000003">
    <property type="protein sequence ID" value="NNU16617.1"/>
    <property type="molecule type" value="Genomic_DNA"/>
</dbReference>
<evidence type="ECO:0000256" key="7">
    <source>
        <dbReference type="SAM" id="MobiDB-lite"/>
    </source>
</evidence>
<feature type="region of interest" description="Disordered" evidence="7">
    <location>
        <begin position="68"/>
        <end position="149"/>
    </location>
</feature>
<dbReference type="GO" id="GO:0005886">
    <property type="term" value="C:plasma membrane"/>
    <property type="evidence" value="ECO:0007669"/>
    <property type="project" value="UniProtKB-SubCell"/>
</dbReference>
<evidence type="ECO:0000256" key="3">
    <source>
        <dbReference type="ARBA" id="ARBA00022475"/>
    </source>
</evidence>
<keyword evidence="3" id="KW-1003">Cell membrane</keyword>
<keyword evidence="5 8" id="KW-1133">Transmembrane helix</keyword>
<accession>A0A7Y3RNQ0</accession>
<keyword evidence="4 8" id="KW-0812">Transmembrane</keyword>
<feature type="transmembrane region" description="Helical" evidence="8">
    <location>
        <begin position="9"/>
        <end position="26"/>
    </location>
</feature>
<proteinExistence type="inferred from homology"/>
<evidence type="ECO:0000313" key="10">
    <source>
        <dbReference type="Proteomes" id="UP000536835"/>
    </source>
</evidence>
<gene>
    <name evidence="9" type="ORF">HK107_09820</name>
</gene>
<evidence type="ECO:0000256" key="4">
    <source>
        <dbReference type="ARBA" id="ARBA00022692"/>
    </source>
</evidence>
<comment type="caution">
    <text evidence="9">The sequence shown here is derived from an EMBL/GenBank/DDBJ whole genome shotgun (WGS) entry which is preliminary data.</text>
</comment>
<feature type="transmembrane region" description="Helical" evidence="8">
    <location>
        <begin position="188"/>
        <end position="209"/>
    </location>
</feature>
<dbReference type="RefSeq" id="WP_173199246.1">
    <property type="nucleotide sequence ID" value="NZ_JABFCX010000003.1"/>
</dbReference>
<comment type="similarity">
    <text evidence="2">Belongs to the CPA3 antiporters (TC 2.A.63) subunit C family.</text>
</comment>
<protein>
    <submittedName>
        <fullName evidence="9">Cation:proton antiporter subunit C</fullName>
    </submittedName>
</protein>
<evidence type="ECO:0000256" key="2">
    <source>
        <dbReference type="ARBA" id="ARBA00010388"/>
    </source>
</evidence>
<evidence type="ECO:0000256" key="8">
    <source>
        <dbReference type="SAM" id="Phobius"/>
    </source>
</evidence>
<evidence type="ECO:0000256" key="6">
    <source>
        <dbReference type="ARBA" id="ARBA00023136"/>
    </source>
</evidence>
<sequence length="238" mass="25222">MLEFILARYNYWIVICLMMTGLYIVFSRGNLVKTLVGLNLFQTSVFIFYITIGKVIGGTAPILIEDKSKKKDDHSGGHDAHSADHQSASEAPVGFFPEGQSASPDSSAMHDDAGAAEGYDAPVNQLTGVRDPGAAQGGEGSLHLQPEGAPANELLPNVLTDNPDHTADIAKAAGGATEILYSNPLPHVLILTAIVVGVATTAVGLSLAVRIREAYGTVEEDQLETLDNEAERREVARA</sequence>
<evidence type="ECO:0000256" key="1">
    <source>
        <dbReference type="ARBA" id="ARBA00004651"/>
    </source>
</evidence>
<dbReference type="InterPro" id="IPR050601">
    <property type="entry name" value="CPA3_antiporter_subunitC"/>
</dbReference>
<organism evidence="9 10">
    <name type="scientific">Parvularcula mediterranea</name>
    <dbReference type="NCBI Taxonomy" id="2732508"/>
    <lineage>
        <taxon>Bacteria</taxon>
        <taxon>Pseudomonadati</taxon>
        <taxon>Pseudomonadota</taxon>
        <taxon>Alphaproteobacteria</taxon>
        <taxon>Parvularculales</taxon>
        <taxon>Parvularculaceae</taxon>
        <taxon>Parvularcula</taxon>
    </lineage>
</organism>
<name>A0A7Y3RNQ0_9PROT</name>
<evidence type="ECO:0000256" key="5">
    <source>
        <dbReference type="ARBA" id="ARBA00022989"/>
    </source>
</evidence>
<dbReference type="Pfam" id="PF00420">
    <property type="entry name" value="Oxidored_q2"/>
    <property type="match status" value="2"/>
</dbReference>
<dbReference type="PANTHER" id="PTHR34583">
    <property type="entry name" value="ANTIPORTER SUBUNIT MNHC2-RELATED"/>
    <property type="match status" value="1"/>
</dbReference>
<feature type="compositionally biased region" description="Basic and acidic residues" evidence="7">
    <location>
        <begin position="68"/>
        <end position="84"/>
    </location>
</feature>
<dbReference type="Gene3D" id="1.10.287.3510">
    <property type="match status" value="2"/>
</dbReference>
<dbReference type="InterPro" id="IPR039428">
    <property type="entry name" value="NUOK/Mnh_C1-like"/>
</dbReference>
<evidence type="ECO:0000313" key="9">
    <source>
        <dbReference type="EMBL" id="NNU16617.1"/>
    </source>
</evidence>
<keyword evidence="10" id="KW-1185">Reference proteome</keyword>